<sequence>MAKYEISSISVLKRWVKKYTSHSELKDSGKGMSQAITEGRKSTFEERIEIVDYCLKHQKNYQLAAYA</sequence>
<organism evidence="1 2">
    <name type="scientific">Lysinibacillus sphaericus OT4b.31</name>
    <dbReference type="NCBI Taxonomy" id="1285586"/>
    <lineage>
        <taxon>Bacteria</taxon>
        <taxon>Bacillati</taxon>
        <taxon>Bacillota</taxon>
        <taxon>Bacilli</taxon>
        <taxon>Bacillales</taxon>
        <taxon>Bacillaceae</taxon>
        <taxon>Lysinibacillus</taxon>
    </lineage>
</organism>
<dbReference type="HOGENOM" id="CLU_2807302_0_0_9"/>
<accession>R7Z977</accession>
<protein>
    <submittedName>
        <fullName evidence="1">ISSth1, transposase(Orf1)</fullName>
    </submittedName>
</protein>
<reference evidence="1 2" key="1">
    <citation type="submission" date="2013-04" db="EMBL/GenBank/DDBJ databases">
        <title>Draft genome of the heavy metal tolerant bacterium Lysinibacillus sphaericus strain OT4b.31.</title>
        <authorList>
            <person name="Pena-Montenegro T.D."/>
            <person name="Dussan J."/>
        </authorList>
    </citation>
    <scope>NUCLEOTIDE SEQUENCE [LARGE SCALE GENOMIC DNA]</scope>
    <source>
        <strain evidence="1 2">OT4b.31</strain>
    </source>
</reference>
<evidence type="ECO:0000313" key="1">
    <source>
        <dbReference type="EMBL" id="EON70663.1"/>
    </source>
</evidence>
<dbReference type="AlphaFoldDB" id="R7Z977"/>
<dbReference type="EMBL" id="AQPX01000031">
    <property type="protein sequence ID" value="EON70663.1"/>
    <property type="molecule type" value="Genomic_DNA"/>
</dbReference>
<dbReference type="eggNOG" id="COG2963">
    <property type="taxonomic scope" value="Bacteria"/>
</dbReference>
<dbReference type="GO" id="GO:0043565">
    <property type="term" value="F:sequence-specific DNA binding"/>
    <property type="evidence" value="ECO:0007669"/>
    <property type="project" value="InterPro"/>
</dbReference>
<dbReference type="Proteomes" id="UP000013911">
    <property type="component" value="Unassembled WGS sequence"/>
</dbReference>
<dbReference type="InterPro" id="IPR010921">
    <property type="entry name" value="Trp_repressor/repl_initiator"/>
</dbReference>
<evidence type="ECO:0000313" key="2">
    <source>
        <dbReference type="Proteomes" id="UP000013911"/>
    </source>
</evidence>
<gene>
    <name evidence="1" type="ORF">H131_20567</name>
</gene>
<dbReference type="SUPFAM" id="SSF48295">
    <property type="entry name" value="TrpR-like"/>
    <property type="match status" value="1"/>
</dbReference>
<dbReference type="PATRIC" id="fig|1285586.5.peg.4284"/>
<proteinExistence type="predicted"/>
<dbReference type="OrthoDB" id="9797531at2"/>
<name>R7Z977_LYSSH</name>
<comment type="caution">
    <text evidence="1">The sequence shown here is derived from an EMBL/GenBank/DDBJ whole genome shotgun (WGS) entry which is preliminary data.</text>
</comment>